<evidence type="ECO:0000313" key="2">
    <source>
        <dbReference type="EMBL" id="GAG45536.1"/>
    </source>
</evidence>
<comment type="caution">
    <text evidence="2">The sequence shown here is derived from an EMBL/GenBank/DDBJ whole genome shotgun (WGS) entry which is preliminary data.</text>
</comment>
<name>X0ZAX8_9ZZZZ</name>
<feature type="compositionally biased region" description="Basic and acidic residues" evidence="1">
    <location>
        <begin position="9"/>
        <end position="29"/>
    </location>
</feature>
<reference evidence="2" key="1">
    <citation type="journal article" date="2014" name="Front. Microbiol.">
        <title>High frequency of phylogenetically diverse reductive dehalogenase-homologous genes in deep subseafloor sedimentary metagenomes.</title>
        <authorList>
            <person name="Kawai M."/>
            <person name="Futagami T."/>
            <person name="Toyoda A."/>
            <person name="Takaki Y."/>
            <person name="Nishi S."/>
            <person name="Hori S."/>
            <person name="Arai W."/>
            <person name="Tsubouchi T."/>
            <person name="Morono Y."/>
            <person name="Uchiyama I."/>
            <person name="Ito T."/>
            <person name="Fujiyama A."/>
            <person name="Inagaki F."/>
            <person name="Takami H."/>
        </authorList>
    </citation>
    <scope>NUCLEOTIDE SEQUENCE</scope>
    <source>
        <strain evidence="2">Expedition CK06-06</strain>
    </source>
</reference>
<dbReference type="AlphaFoldDB" id="X0ZAX8"/>
<dbReference type="EMBL" id="BARS01054093">
    <property type="protein sequence ID" value="GAG45536.1"/>
    <property type="molecule type" value="Genomic_DNA"/>
</dbReference>
<proteinExistence type="predicted"/>
<protein>
    <submittedName>
        <fullName evidence="2">Uncharacterized protein</fullName>
    </submittedName>
</protein>
<feature type="region of interest" description="Disordered" evidence="1">
    <location>
        <begin position="1"/>
        <end position="38"/>
    </location>
</feature>
<accession>X0ZAX8</accession>
<gene>
    <name evidence="2" type="ORF">S01H1_80151</name>
</gene>
<evidence type="ECO:0000256" key="1">
    <source>
        <dbReference type="SAM" id="MobiDB-lite"/>
    </source>
</evidence>
<sequence length="56" mass="6728">MKILYSISETERRSSPNPVSREKVMDKRYPVPTKKTGKKIKRMFKPKFRVKKIKTM</sequence>
<organism evidence="2">
    <name type="scientific">marine sediment metagenome</name>
    <dbReference type="NCBI Taxonomy" id="412755"/>
    <lineage>
        <taxon>unclassified sequences</taxon>
        <taxon>metagenomes</taxon>
        <taxon>ecological metagenomes</taxon>
    </lineage>
</organism>